<name>A0AAQ4CMJ8_9CREN</name>
<dbReference type="Proteomes" id="UP001319921">
    <property type="component" value="Chromosome"/>
</dbReference>
<keyword evidence="3" id="KW-1185">Reference proteome</keyword>
<feature type="transmembrane region" description="Helical" evidence="1">
    <location>
        <begin position="12"/>
        <end position="34"/>
    </location>
</feature>
<evidence type="ECO:0000313" key="2">
    <source>
        <dbReference type="EMBL" id="BDB97029.1"/>
    </source>
</evidence>
<evidence type="ECO:0008006" key="4">
    <source>
        <dbReference type="Google" id="ProtNLM"/>
    </source>
</evidence>
<dbReference type="NCBIfam" id="NF046073">
    <property type="entry name" value="UpsA"/>
    <property type="match status" value="1"/>
</dbReference>
<reference evidence="2 3" key="1">
    <citation type="journal article" date="2022" name="Microbiol. Resour. Announc.">
        <title>Complete Genome Sequence of the Hyperthermophilic and Acidophilic Archaeon Saccharolobus caldissimus Strain HS-3T.</title>
        <authorList>
            <person name="Sakai H.D."/>
            <person name="Kurosawa N."/>
        </authorList>
    </citation>
    <scope>NUCLEOTIDE SEQUENCE [LARGE SCALE GENOMIC DNA]</scope>
    <source>
        <strain evidence="2 3">JCM32116</strain>
    </source>
</reference>
<keyword evidence="1" id="KW-1133">Transmembrane helix</keyword>
<dbReference type="KEGG" id="scas:SACC_00460"/>
<dbReference type="GeneID" id="68864756"/>
<evidence type="ECO:0000313" key="3">
    <source>
        <dbReference type="Proteomes" id="UP001319921"/>
    </source>
</evidence>
<proteinExistence type="predicted"/>
<keyword evidence="1" id="KW-0812">Transmembrane</keyword>
<accession>A0AAQ4CMJ8</accession>
<dbReference type="InterPro" id="IPR013373">
    <property type="entry name" value="Flagellin/pilin_N_arc"/>
</dbReference>
<keyword evidence="1" id="KW-0472">Membrane</keyword>
<gene>
    <name evidence="2" type="ORF">SACC_00460</name>
</gene>
<protein>
    <recommendedName>
        <fullName evidence="4">Type IV pilin</fullName>
    </recommendedName>
</protein>
<dbReference type="RefSeq" id="WP_229571064.1">
    <property type="nucleotide sequence ID" value="NZ_AP025226.1"/>
</dbReference>
<dbReference type="AlphaFoldDB" id="A0AAQ4CMJ8"/>
<sequence length="149" mass="16118">MEKKHKSKGLSSILGTVIVLAITLVLGGLLYAYANGMFSSLTQNANLQVQLSIYVNPNDNQAYLQYYITNVGSTQVYIDKIQIVNNGTLVASLGSSFKPILLEPGQSIQNITIINGQVIAGQYYTVEIIGHLPNGKPYSIVQNVLASID</sequence>
<dbReference type="NCBIfam" id="TIGR02537">
    <property type="entry name" value="arch_flag_Nterm"/>
    <property type="match status" value="1"/>
</dbReference>
<organism evidence="2 3">
    <name type="scientific">Saccharolobus caldissimus</name>
    <dbReference type="NCBI Taxonomy" id="1702097"/>
    <lineage>
        <taxon>Archaea</taxon>
        <taxon>Thermoproteota</taxon>
        <taxon>Thermoprotei</taxon>
        <taxon>Sulfolobales</taxon>
        <taxon>Sulfolobaceae</taxon>
        <taxon>Saccharolobus</taxon>
    </lineage>
</organism>
<evidence type="ECO:0000256" key="1">
    <source>
        <dbReference type="SAM" id="Phobius"/>
    </source>
</evidence>
<dbReference type="EMBL" id="AP025226">
    <property type="protein sequence ID" value="BDB97029.1"/>
    <property type="molecule type" value="Genomic_DNA"/>
</dbReference>